<dbReference type="EMBL" id="LT629772">
    <property type="protein sequence ID" value="SDS64554.1"/>
    <property type="molecule type" value="Genomic_DNA"/>
</dbReference>
<evidence type="ECO:0000313" key="1">
    <source>
        <dbReference type="EMBL" id="SDS64554.1"/>
    </source>
</evidence>
<dbReference type="AlphaFoldDB" id="A0A1H1TWP9"/>
<accession>A0A1H1TWP9</accession>
<dbReference type="RefSeq" id="WP_269458175.1">
    <property type="nucleotide sequence ID" value="NZ_LT629772.1"/>
</dbReference>
<dbReference type="STRING" id="630515.SAMN04489812_2547"/>
<reference evidence="1 2" key="1">
    <citation type="submission" date="2016-10" db="EMBL/GenBank/DDBJ databases">
        <authorList>
            <person name="de Groot N.N."/>
        </authorList>
    </citation>
    <scope>NUCLEOTIDE SEQUENCE [LARGE SCALE GENOMIC DNA]</scope>
    <source>
        <strain evidence="1 2">DSM 21800</strain>
    </source>
</reference>
<sequence>MRRYLLDDLSRMTYRDASSARNVFRAFTIESRVIVGDRIIS</sequence>
<gene>
    <name evidence="1" type="ORF">SAMN04489812_2547</name>
</gene>
<protein>
    <submittedName>
        <fullName evidence="1">Uncharacterized protein</fullName>
    </submittedName>
</protein>
<evidence type="ECO:0000313" key="2">
    <source>
        <dbReference type="Proteomes" id="UP000199103"/>
    </source>
</evidence>
<dbReference type="Proteomes" id="UP000199103">
    <property type="component" value="Chromosome I"/>
</dbReference>
<proteinExistence type="predicted"/>
<keyword evidence="2" id="KW-1185">Reference proteome</keyword>
<name>A0A1H1TWP9_9ACTN</name>
<organism evidence="1 2">
    <name type="scientific">Microlunatus soli</name>
    <dbReference type="NCBI Taxonomy" id="630515"/>
    <lineage>
        <taxon>Bacteria</taxon>
        <taxon>Bacillati</taxon>
        <taxon>Actinomycetota</taxon>
        <taxon>Actinomycetes</taxon>
        <taxon>Propionibacteriales</taxon>
        <taxon>Propionibacteriaceae</taxon>
        <taxon>Microlunatus</taxon>
    </lineage>
</organism>